<gene>
    <name evidence="11" type="primary">Cldn23_2</name>
    <name evidence="11" type="ORF">GTO95_0012165</name>
</gene>
<evidence type="ECO:0000256" key="4">
    <source>
        <dbReference type="ARBA" id="ARBA00022427"/>
    </source>
</evidence>
<keyword evidence="12" id="KW-1185">Reference proteome</keyword>
<evidence type="ECO:0000256" key="8">
    <source>
        <dbReference type="ARBA" id="ARBA00022989"/>
    </source>
</evidence>
<feature type="transmembrane region" description="Helical" evidence="10">
    <location>
        <begin position="112"/>
        <end position="137"/>
    </location>
</feature>
<feature type="transmembrane region" description="Helical" evidence="10">
    <location>
        <begin position="7"/>
        <end position="27"/>
    </location>
</feature>
<evidence type="ECO:0000313" key="11">
    <source>
        <dbReference type="EMBL" id="MBN3325205.1"/>
    </source>
</evidence>
<keyword evidence="9 10" id="KW-0472">Membrane</keyword>
<dbReference type="PANTHER" id="PTHR12002">
    <property type="entry name" value="CLAUDIN"/>
    <property type="match status" value="1"/>
</dbReference>
<feature type="non-terminal residue" evidence="11">
    <location>
        <position position="1"/>
    </location>
</feature>
<dbReference type="GO" id="GO:0005923">
    <property type="term" value="C:bicellular tight junction"/>
    <property type="evidence" value="ECO:0007669"/>
    <property type="project" value="UniProtKB-SubCell"/>
</dbReference>
<keyword evidence="7" id="KW-0965">Cell junction</keyword>
<evidence type="ECO:0000256" key="1">
    <source>
        <dbReference type="ARBA" id="ARBA00004435"/>
    </source>
</evidence>
<evidence type="ECO:0000256" key="2">
    <source>
        <dbReference type="ARBA" id="ARBA00004651"/>
    </source>
</evidence>
<keyword evidence="5" id="KW-1003">Cell membrane</keyword>
<evidence type="ECO:0000256" key="10">
    <source>
        <dbReference type="SAM" id="Phobius"/>
    </source>
</evidence>
<comment type="caution">
    <text evidence="11">The sequence shown here is derived from an EMBL/GenBank/DDBJ whole genome shotgun (WGS) entry which is preliminary data.</text>
</comment>
<keyword evidence="8 10" id="KW-1133">Transmembrane helix</keyword>
<evidence type="ECO:0000256" key="7">
    <source>
        <dbReference type="ARBA" id="ARBA00022949"/>
    </source>
</evidence>
<dbReference type="AlphaFoldDB" id="A0A8J7P4E1"/>
<organism evidence="11 12">
    <name type="scientific">Atractosteus spatula</name>
    <name type="common">Alligator gar</name>
    <name type="synonym">Lepisosteus spatula</name>
    <dbReference type="NCBI Taxonomy" id="7917"/>
    <lineage>
        <taxon>Eukaryota</taxon>
        <taxon>Metazoa</taxon>
        <taxon>Chordata</taxon>
        <taxon>Craniata</taxon>
        <taxon>Vertebrata</taxon>
        <taxon>Euteleostomi</taxon>
        <taxon>Actinopterygii</taxon>
        <taxon>Neopterygii</taxon>
        <taxon>Holostei</taxon>
        <taxon>Semionotiformes</taxon>
        <taxon>Lepisosteidae</taxon>
        <taxon>Atractosteus</taxon>
    </lineage>
</organism>
<feature type="transmembrane region" description="Helical" evidence="10">
    <location>
        <begin position="157"/>
        <end position="177"/>
    </location>
</feature>
<dbReference type="Pfam" id="PF00822">
    <property type="entry name" value="PMP22_Claudin"/>
    <property type="match status" value="1"/>
</dbReference>
<reference evidence="11" key="1">
    <citation type="journal article" date="2021" name="Cell">
        <title>Tracing the genetic footprints of vertebrate landing in non-teleost ray-finned fishes.</title>
        <authorList>
            <person name="Bi X."/>
            <person name="Wang K."/>
            <person name="Yang L."/>
            <person name="Pan H."/>
            <person name="Jiang H."/>
            <person name="Wei Q."/>
            <person name="Fang M."/>
            <person name="Yu H."/>
            <person name="Zhu C."/>
            <person name="Cai Y."/>
            <person name="He Y."/>
            <person name="Gan X."/>
            <person name="Zeng H."/>
            <person name="Yu D."/>
            <person name="Zhu Y."/>
            <person name="Jiang H."/>
            <person name="Qiu Q."/>
            <person name="Yang H."/>
            <person name="Zhang Y.E."/>
            <person name="Wang W."/>
            <person name="Zhu M."/>
            <person name="He S."/>
            <person name="Zhang G."/>
        </authorList>
    </citation>
    <scope>NUCLEOTIDE SEQUENCE</scope>
    <source>
        <strain evidence="11">Allg_001</strain>
    </source>
</reference>
<evidence type="ECO:0000256" key="3">
    <source>
        <dbReference type="ARBA" id="ARBA00008295"/>
    </source>
</evidence>
<dbReference type="GO" id="GO:0005886">
    <property type="term" value="C:plasma membrane"/>
    <property type="evidence" value="ECO:0007669"/>
    <property type="project" value="UniProtKB-SubCell"/>
</dbReference>
<proteinExistence type="inferred from homology"/>
<accession>A0A8J7P4E1</accession>
<protein>
    <submittedName>
        <fullName evidence="11">CLD23 protein</fullName>
    </submittedName>
</protein>
<name>A0A8J7P4E1_ATRSP</name>
<evidence type="ECO:0000313" key="12">
    <source>
        <dbReference type="Proteomes" id="UP000736164"/>
    </source>
</evidence>
<dbReference type="PRINTS" id="PR01077">
    <property type="entry name" value="CLAUDIN"/>
</dbReference>
<dbReference type="GO" id="GO:0005198">
    <property type="term" value="F:structural molecule activity"/>
    <property type="evidence" value="ECO:0007669"/>
    <property type="project" value="InterPro"/>
</dbReference>
<dbReference type="Gene3D" id="1.20.140.150">
    <property type="match status" value="1"/>
</dbReference>
<evidence type="ECO:0000256" key="9">
    <source>
        <dbReference type="ARBA" id="ARBA00023136"/>
    </source>
</evidence>
<feature type="non-terminal residue" evidence="11">
    <location>
        <position position="200"/>
    </location>
</feature>
<evidence type="ECO:0000256" key="6">
    <source>
        <dbReference type="ARBA" id="ARBA00022692"/>
    </source>
</evidence>
<dbReference type="InterPro" id="IPR006187">
    <property type="entry name" value="Claudin"/>
</dbReference>
<feature type="transmembrane region" description="Helical" evidence="10">
    <location>
        <begin position="77"/>
        <end position="100"/>
    </location>
</feature>
<dbReference type="InterPro" id="IPR004031">
    <property type="entry name" value="PMP22/EMP/MP20/Claudin"/>
</dbReference>
<sequence length="200" mass="21294">MQTPAPMIAGIACTPVGLILVFTAVITPQWREGHVRLGKGSAVRTDGLWESCLRVAEPEFKLCWPVSGADPRDAGVLWARGLLLGSLFLSGVGIVLAGIGARCWMDFPQRNVAGASGVVIMLSGLLCLATLGIYAWHLGVPASDHPHMQHWGGSSLYFGWAGGSIEFLGGVALSLSFKHTKCTMCTAKTPNEDKEAYELN</sequence>
<keyword evidence="6 10" id="KW-0812">Transmembrane</keyword>
<dbReference type="EMBL" id="JAAWVO010074553">
    <property type="protein sequence ID" value="MBN3325205.1"/>
    <property type="molecule type" value="Genomic_DNA"/>
</dbReference>
<evidence type="ECO:0000256" key="5">
    <source>
        <dbReference type="ARBA" id="ARBA00022475"/>
    </source>
</evidence>
<comment type="subcellular location">
    <subcellularLocation>
        <location evidence="1">Cell junction</location>
        <location evidence="1">Tight junction</location>
    </subcellularLocation>
    <subcellularLocation>
        <location evidence="2">Cell membrane</location>
        <topology evidence="2">Multi-pass membrane protein</topology>
    </subcellularLocation>
</comment>
<comment type="similarity">
    <text evidence="3">Belongs to the claudin family.</text>
</comment>
<keyword evidence="4" id="KW-0796">Tight junction</keyword>
<dbReference type="Proteomes" id="UP000736164">
    <property type="component" value="Unassembled WGS sequence"/>
</dbReference>